<dbReference type="EMBL" id="CP001390">
    <property type="protein sequence ID" value="ACM20270.1"/>
    <property type="molecule type" value="Genomic_DNA"/>
</dbReference>
<reference evidence="1 2" key="1">
    <citation type="submission" date="2009-01" db="EMBL/GenBank/DDBJ databases">
        <title>Complete sequence of Geobacter sp. FRC-32.</title>
        <authorList>
            <consortium name="US DOE Joint Genome Institute"/>
            <person name="Lucas S."/>
            <person name="Copeland A."/>
            <person name="Lapidus A."/>
            <person name="Glavina del Rio T."/>
            <person name="Dalin E."/>
            <person name="Tice H."/>
            <person name="Bruce D."/>
            <person name="Goodwin L."/>
            <person name="Pitluck S."/>
            <person name="Saunders E."/>
            <person name="Brettin T."/>
            <person name="Detter J.C."/>
            <person name="Han C."/>
            <person name="Larimer F."/>
            <person name="Land M."/>
            <person name="Hauser L."/>
            <person name="Kyrpides N."/>
            <person name="Ovchinnikova G."/>
            <person name="Kostka J."/>
            <person name="Richardson P."/>
        </authorList>
    </citation>
    <scope>NUCLEOTIDE SEQUENCE [LARGE SCALE GENOMIC DNA]</scope>
    <source>
        <strain evidence="2">DSM 22248 / JCM 15807 / FRC-32</strain>
    </source>
</reference>
<dbReference type="Gene3D" id="3.10.129.10">
    <property type="entry name" value="Hotdog Thioesterase"/>
    <property type="match status" value="1"/>
</dbReference>
<dbReference type="SUPFAM" id="SSF54637">
    <property type="entry name" value="Thioesterase/thiol ester dehydrase-isomerase"/>
    <property type="match status" value="1"/>
</dbReference>
<evidence type="ECO:0000313" key="1">
    <source>
        <dbReference type="EMBL" id="ACM20270.1"/>
    </source>
</evidence>
<protein>
    <submittedName>
        <fullName evidence="1">(3R)-hydroxyacyl-(Acyl carrier protein) dehydratase</fullName>
    </submittedName>
</protein>
<keyword evidence="2" id="KW-1185">Reference proteome</keyword>
<dbReference type="KEGG" id="geo:Geob_1913"/>
<accession>B9M804</accession>
<gene>
    <name evidence="1" type="primary">fabZ-1</name>
    <name evidence="1" type="ordered locus">Geob_1913</name>
</gene>
<dbReference type="eggNOG" id="COG0764">
    <property type="taxonomic scope" value="Bacteria"/>
</dbReference>
<sequence length="132" mass="13238">MEDRLFNSDPSQYLPHCPPFLFVDKVISREPGVSATAEIVVTAGSGPFPPILLIESMAQVGGIAAGQVAGAGGVLAAVSQGLIPAAVGPGKYLVSARIVKSFGTLHMVEGEVLGEGISIASAILTLAVGSPG</sequence>
<dbReference type="Proteomes" id="UP000007721">
    <property type="component" value="Chromosome"/>
</dbReference>
<dbReference type="AlphaFoldDB" id="B9M804"/>
<dbReference type="STRING" id="316067.Geob_1913"/>
<name>B9M804_GEODF</name>
<proteinExistence type="predicted"/>
<evidence type="ECO:0000313" key="2">
    <source>
        <dbReference type="Proteomes" id="UP000007721"/>
    </source>
</evidence>
<dbReference type="HOGENOM" id="CLU_078912_3_0_7"/>
<organism evidence="1 2">
    <name type="scientific">Geotalea daltonii (strain DSM 22248 / JCM 15807 / FRC-32)</name>
    <name type="common">Geobacter daltonii</name>
    <dbReference type="NCBI Taxonomy" id="316067"/>
    <lineage>
        <taxon>Bacteria</taxon>
        <taxon>Pseudomonadati</taxon>
        <taxon>Thermodesulfobacteriota</taxon>
        <taxon>Desulfuromonadia</taxon>
        <taxon>Geobacterales</taxon>
        <taxon>Geobacteraceae</taxon>
        <taxon>Geotalea</taxon>
    </lineage>
</organism>
<dbReference type="InterPro" id="IPR029069">
    <property type="entry name" value="HotDog_dom_sf"/>
</dbReference>